<keyword evidence="3" id="KW-0997">Cell inner membrane</keyword>
<dbReference type="InterPro" id="IPR004681">
    <property type="entry name" value="TRAP_DctM"/>
</dbReference>
<feature type="transmembrane region" description="Helical" evidence="7">
    <location>
        <begin position="396"/>
        <end position="423"/>
    </location>
</feature>
<organism evidence="9 10">
    <name type="scientific">Citricoccus muralis</name>
    <dbReference type="NCBI Taxonomy" id="169134"/>
    <lineage>
        <taxon>Bacteria</taxon>
        <taxon>Bacillati</taxon>
        <taxon>Actinomycetota</taxon>
        <taxon>Actinomycetes</taxon>
        <taxon>Micrococcales</taxon>
        <taxon>Micrococcaceae</taxon>
        <taxon>Citricoccus</taxon>
    </lineage>
</organism>
<evidence type="ECO:0000256" key="7">
    <source>
        <dbReference type="SAM" id="Phobius"/>
    </source>
</evidence>
<feature type="transmembrane region" description="Helical" evidence="7">
    <location>
        <begin position="171"/>
        <end position="192"/>
    </location>
</feature>
<evidence type="ECO:0000256" key="2">
    <source>
        <dbReference type="ARBA" id="ARBA00022475"/>
    </source>
</evidence>
<gene>
    <name evidence="9" type="ORF">P8192_03715</name>
</gene>
<keyword evidence="6 7" id="KW-0472">Membrane</keyword>
<evidence type="ECO:0000256" key="4">
    <source>
        <dbReference type="ARBA" id="ARBA00022692"/>
    </source>
</evidence>
<comment type="subcellular location">
    <subcellularLocation>
        <location evidence="1">Cell inner membrane</location>
        <topology evidence="1">Multi-pass membrane protein</topology>
    </subcellularLocation>
</comment>
<sequence length="424" mass="43812">MDALLLTIVMLIGLACGIPVVYAFLLASAVTILFADTGITYTFVAQSLTVAGDSFPLMAIPFFILAGLIMGRGGISRRLFVLANALVGHLPGGIGVAAVLTAMFFSAISGSGLATVAAVGSIMIPEMVKSGYTRKYSAALIAAAGTIGVVLPPSIPLVLFGVVTGTSIGDLFIAAVIPGILMGLVLMGWVIVHAKRHHIRGVERSTWRERAQALWGSIGGLLMPVIILGGIYGGVFTPTEAAVIAVVYGLVVSLGFYRETTLREILNTFGSAAISTSALMVMVTAAVVFGHFLTIEDVPATIVSAMSGISDNPVVIVLLANLLLLLIGTFMDTIPAILLTSPVLMPVLAEAGLDPIHIGIIVVVQISIGFVTPPLGPNVFIASNTAKVSSEQTMVAIMPGIALLLGVALLVSFVPWLSMALIAP</sequence>
<reference evidence="9 10" key="1">
    <citation type="submission" date="2023-04" db="EMBL/GenBank/DDBJ databases">
        <title>Funneling lignin-derived compounds into biodiesel using alkali-halophilic Citricoccus sp. P2.</title>
        <authorList>
            <person name="Luo C.-B."/>
        </authorList>
    </citation>
    <scope>NUCLEOTIDE SEQUENCE [LARGE SCALE GENOMIC DNA]</scope>
    <source>
        <strain evidence="9 10">P2</strain>
    </source>
</reference>
<evidence type="ECO:0000313" key="10">
    <source>
        <dbReference type="Proteomes" id="UP001219037"/>
    </source>
</evidence>
<feature type="transmembrane region" description="Helical" evidence="7">
    <location>
        <begin position="7"/>
        <end position="35"/>
    </location>
</feature>
<keyword evidence="2" id="KW-1003">Cell membrane</keyword>
<evidence type="ECO:0000256" key="1">
    <source>
        <dbReference type="ARBA" id="ARBA00004429"/>
    </source>
</evidence>
<feature type="transmembrane region" description="Helical" evidence="7">
    <location>
        <begin position="136"/>
        <end position="159"/>
    </location>
</feature>
<protein>
    <submittedName>
        <fullName evidence="9">TRAP transporter large permease</fullName>
    </submittedName>
</protein>
<feature type="transmembrane region" description="Helical" evidence="7">
    <location>
        <begin position="104"/>
        <end position="124"/>
    </location>
</feature>
<evidence type="ECO:0000259" key="8">
    <source>
        <dbReference type="Pfam" id="PF06808"/>
    </source>
</evidence>
<feature type="transmembrane region" description="Helical" evidence="7">
    <location>
        <begin position="213"/>
        <end position="235"/>
    </location>
</feature>
<dbReference type="RefSeq" id="WP_278158599.1">
    <property type="nucleotide sequence ID" value="NZ_CP121252.1"/>
</dbReference>
<dbReference type="PANTHER" id="PTHR33362">
    <property type="entry name" value="SIALIC ACID TRAP TRANSPORTER PERMEASE PROTEIN SIAT-RELATED"/>
    <property type="match status" value="1"/>
</dbReference>
<keyword evidence="5 7" id="KW-1133">Transmembrane helix</keyword>
<dbReference type="PIRSF" id="PIRSF006066">
    <property type="entry name" value="HI0050"/>
    <property type="match status" value="1"/>
</dbReference>
<dbReference type="Proteomes" id="UP001219037">
    <property type="component" value="Chromosome"/>
</dbReference>
<evidence type="ECO:0000313" key="9">
    <source>
        <dbReference type="EMBL" id="WFP17234.1"/>
    </source>
</evidence>
<evidence type="ECO:0000256" key="6">
    <source>
        <dbReference type="ARBA" id="ARBA00023136"/>
    </source>
</evidence>
<feature type="transmembrane region" description="Helical" evidence="7">
    <location>
        <begin position="241"/>
        <end position="257"/>
    </location>
</feature>
<dbReference type="InterPro" id="IPR010656">
    <property type="entry name" value="DctM"/>
</dbReference>
<evidence type="ECO:0000256" key="5">
    <source>
        <dbReference type="ARBA" id="ARBA00022989"/>
    </source>
</evidence>
<dbReference type="EMBL" id="CP121252">
    <property type="protein sequence ID" value="WFP17234.1"/>
    <property type="molecule type" value="Genomic_DNA"/>
</dbReference>
<evidence type="ECO:0000256" key="3">
    <source>
        <dbReference type="ARBA" id="ARBA00022519"/>
    </source>
</evidence>
<feature type="transmembrane region" description="Helical" evidence="7">
    <location>
        <begin position="269"/>
        <end position="294"/>
    </location>
</feature>
<feature type="transmembrane region" description="Helical" evidence="7">
    <location>
        <begin position="314"/>
        <end position="344"/>
    </location>
</feature>
<accession>A0ABY8H8S8</accession>
<dbReference type="NCBIfam" id="TIGR00786">
    <property type="entry name" value="dctM"/>
    <property type="match status" value="1"/>
</dbReference>
<feature type="transmembrane region" description="Helical" evidence="7">
    <location>
        <begin position="55"/>
        <end position="72"/>
    </location>
</feature>
<dbReference type="PANTHER" id="PTHR33362:SF2">
    <property type="entry name" value="TRAP TRANSPORTER LARGE PERMEASE PROTEIN"/>
    <property type="match status" value="1"/>
</dbReference>
<feature type="transmembrane region" description="Helical" evidence="7">
    <location>
        <begin position="356"/>
        <end position="376"/>
    </location>
</feature>
<proteinExistence type="predicted"/>
<feature type="domain" description="TRAP C4-dicarboxylate transport system permease DctM subunit" evidence="8">
    <location>
        <begin position="8"/>
        <end position="417"/>
    </location>
</feature>
<keyword evidence="10" id="KW-1185">Reference proteome</keyword>
<keyword evidence="4 7" id="KW-0812">Transmembrane</keyword>
<dbReference type="Pfam" id="PF06808">
    <property type="entry name" value="DctM"/>
    <property type="match status" value="1"/>
</dbReference>
<name>A0ABY8H8S8_9MICC</name>
<feature type="transmembrane region" description="Helical" evidence="7">
    <location>
        <begin position="79"/>
        <end position="98"/>
    </location>
</feature>